<keyword evidence="2" id="KW-1185">Reference proteome</keyword>
<protein>
    <submittedName>
        <fullName evidence="1">Uncharacterized protein</fullName>
    </submittedName>
</protein>
<dbReference type="EMBL" id="KV423964">
    <property type="protein sequence ID" value="KZT57401.1"/>
    <property type="molecule type" value="Genomic_DNA"/>
</dbReference>
<sequence>MHQRQTDEVLRMLSPTLRPDCPKGTSCQDAIVDYRHATHFNHICLPTISQPLQAPSDGTGEGGRVIMKTTVEVKTFRAGFLPDQVTFRDRDGQPSFIVTCYDSDGVAATPGKATLWDWEWLNNARNQIRPHFDVYYTMKGYEYRWRGKFGMLNETESMEWVRCQHGRIPDGRTPVIGGKTKEGTTLHHAAVWWQTRRIPGKVNPDLGRAIIGFNGREIKVTGGYDVLCWK</sequence>
<reference evidence="1 2" key="1">
    <citation type="journal article" date="2016" name="Mol. Biol. Evol.">
        <title>Comparative Genomics of Early-Diverging Mushroom-Forming Fungi Provides Insights into the Origins of Lignocellulose Decay Capabilities.</title>
        <authorList>
            <person name="Nagy L.G."/>
            <person name="Riley R."/>
            <person name="Tritt A."/>
            <person name="Adam C."/>
            <person name="Daum C."/>
            <person name="Floudas D."/>
            <person name="Sun H."/>
            <person name="Yadav J.S."/>
            <person name="Pangilinan J."/>
            <person name="Larsson K.H."/>
            <person name="Matsuura K."/>
            <person name="Barry K."/>
            <person name="Labutti K."/>
            <person name="Kuo R."/>
            <person name="Ohm R.A."/>
            <person name="Bhattacharya S.S."/>
            <person name="Shirouzu T."/>
            <person name="Yoshinaga Y."/>
            <person name="Martin F.M."/>
            <person name="Grigoriev I.V."/>
            <person name="Hibbett D.S."/>
        </authorList>
    </citation>
    <scope>NUCLEOTIDE SEQUENCE [LARGE SCALE GENOMIC DNA]</scope>
    <source>
        <strain evidence="1 2">HHB12733</strain>
    </source>
</reference>
<evidence type="ECO:0000313" key="2">
    <source>
        <dbReference type="Proteomes" id="UP000076842"/>
    </source>
</evidence>
<proteinExistence type="predicted"/>
<dbReference type="AlphaFoldDB" id="A0A165FZC5"/>
<dbReference type="SMART" id="SM00696">
    <property type="entry name" value="DM9"/>
    <property type="match status" value="1"/>
</dbReference>
<dbReference type="InParanoid" id="A0A165FZC5"/>
<name>A0A165FZC5_9BASI</name>
<gene>
    <name evidence="1" type="ORF">CALCODRAFT_496203</name>
</gene>
<organism evidence="1 2">
    <name type="scientific">Calocera cornea HHB12733</name>
    <dbReference type="NCBI Taxonomy" id="1353952"/>
    <lineage>
        <taxon>Eukaryota</taxon>
        <taxon>Fungi</taxon>
        <taxon>Dikarya</taxon>
        <taxon>Basidiomycota</taxon>
        <taxon>Agaricomycotina</taxon>
        <taxon>Dacrymycetes</taxon>
        <taxon>Dacrymycetales</taxon>
        <taxon>Dacrymycetaceae</taxon>
        <taxon>Calocera</taxon>
    </lineage>
</organism>
<dbReference type="OrthoDB" id="2142040at2759"/>
<dbReference type="InterPro" id="IPR006616">
    <property type="entry name" value="DM9_repeat"/>
</dbReference>
<dbReference type="Pfam" id="PF11901">
    <property type="entry name" value="DM9"/>
    <property type="match status" value="1"/>
</dbReference>
<accession>A0A165FZC5</accession>
<evidence type="ECO:0000313" key="1">
    <source>
        <dbReference type="EMBL" id="KZT57401.1"/>
    </source>
</evidence>
<dbReference type="Proteomes" id="UP000076842">
    <property type="component" value="Unassembled WGS sequence"/>
</dbReference>